<accession>A0A9P6E3I9</accession>
<organism evidence="1 2">
    <name type="scientific">Crepidotus variabilis</name>
    <dbReference type="NCBI Taxonomy" id="179855"/>
    <lineage>
        <taxon>Eukaryota</taxon>
        <taxon>Fungi</taxon>
        <taxon>Dikarya</taxon>
        <taxon>Basidiomycota</taxon>
        <taxon>Agaricomycotina</taxon>
        <taxon>Agaricomycetes</taxon>
        <taxon>Agaricomycetidae</taxon>
        <taxon>Agaricales</taxon>
        <taxon>Agaricineae</taxon>
        <taxon>Crepidotaceae</taxon>
        <taxon>Crepidotus</taxon>
    </lineage>
</organism>
<dbReference type="AlphaFoldDB" id="A0A9P6E3I9"/>
<dbReference type="EMBL" id="MU157982">
    <property type="protein sequence ID" value="KAF9521845.1"/>
    <property type="molecule type" value="Genomic_DNA"/>
</dbReference>
<comment type="caution">
    <text evidence="1">The sequence shown here is derived from an EMBL/GenBank/DDBJ whole genome shotgun (WGS) entry which is preliminary data.</text>
</comment>
<dbReference type="Proteomes" id="UP000807306">
    <property type="component" value="Unassembled WGS sequence"/>
</dbReference>
<keyword evidence="2" id="KW-1185">Reference proteome</keyword>
<proteinExistence type="predicted"/>
<gene>
    <name evidence="1" type="ORF">CPB83DRAFT_900218</name>
</gene>
<evidence type="ECO:0000313" key="1">
    <source>
        <dbReference type="EMBL" id="KAF9521845.1"/>
    </source>
</evidence>
<evidence type="ECO:0000313" key="2">
    <source>
        <dbReference type="Proteomes" id="UP000807306"/>
    </source>
</evidence>
<protein>
    <submittedName>
        <fullName evidence="1">Uncharacterized protein</fullName>
    </submittedName>
</protein>
<sequence>MSSAQIWTHLSATYAQKDMISVAEDLSVLFNLTFNERDPAPQITKFQYHYEGIHGNVHVAITDKLAAFMVLDRFPSKFSDKRVFILSTNLIANAGFTLDYVLDQLQQAYNVMIAS</sequence>
<reference evidence="1" key="1">
    <citation type="submission" date="2020-11" db="EMBL/GenBank/DDBJ databases">
        <authorList>
            <consortium name="DOE Joint Genome Institute"/>
            <person name="Ahrendt S."/>
            <person name="Riley R."/>
            <person name="Andreopoulos W."/>
            <person name="Labutti K."/>
            <person name="Pangilinan J."/>
            <person name="Ruiz-Duenas F.J."/>
            <person name="Barrasa J.M."/>
            <person name="Sanchez-Garcia M."/>
            <person name="Camarero S."/>
            <person name="Miyauchi S."/>
            <person name="Serrano A."/>
            <person name="Linde D."/>
            <person name="Babiker R."/>
            <person name="Drula E."/>
            <person name="Ayuso-Fernandez I."/>
            <person name="Pacheco R."/>
            <person name="Padilla G."/>
            <person name="Ferreira P."/>
            <person name="Barriuso J."/>
            <person name="Kellner H."/>
            <person name="Castanera R."/>
            <person name="Alfaro M."/>
            <person name="Ramirez L."/>
            <person name="Pisabarro A.G."/>
            <person name="Kuo A."/>
            <person name="Tritt A."/>
            <person name="Lipzen A."/>
            <person name="He G."/>
            <person name="Yan M."/>
            <person name="Ng V."/>
            <person name="Cullen D."/>
            <person name="Martin F."/>
            <person name="Rosso M.-N."/>
            <person name="Henrissat B."/>
            <person name="Hibbett D."/>
            <person name="Martinez A.T."/>
            <person name="Grigoriev I.V."/>
        </authorList>
    </citation>
    <scope>NUCLEOTIDE SEQUENCE</scope>
    <source>
        <strain evidence="1">CBS 506.95</strain>
    </source>
</reference>
<dbReference type="Pfam" id="PF14223">
    <property type="entry name" value="Retrotran_gag_2"/>
    <property type="match status" value="1"/>
</dbReference>
<name>A0A9P6E3I9_9AGAR</name>